<gene>
    <name evidence="1" type="ORF">RMAR00112_LOCUS18368</name>
    <name evidence="2" type="ORF">RMAR00112_LOCUS18378</name>
</gene>
<evidence type="ECO:0000313" key="2">
    <source>
        <dbReference type="EMBL" id="CAE0050379.1"/>
    </source>
</evidence>
<proteinExistence type="predicted"/>
<organism evidence="1">
    <name type="scientific">Rhodosorus marinus</name>
    <dbReference type="NCBI Taxonomy" id="101924"/>
    <lineage>
        <taxon>Eukaryota</taxon>
        <taxon>Rhodophyta</taxon>
        <taxon>Stylonematophyceae</taxon>
        <taxon>Stylonematales</taxon>
        <taxon>Stylonemataceae</taxon>
        <taxon>Rhodosorus</taxon>
    </lineage>
</organism>
<dbReference type="InterPro" id="IPR011989">
    <property type="entry name" value="ARM-like"/>
</dbReference>
<reference evidence="1" key="1">
    <citation type="submission" date="2021-01" db="EMBL/GenBank/DDBJ databases">
        <authorList>
            <person name="Corre E."/>
            <person name="Pelletier E."/>
            <person name="Niang G."/>
            <person name="Scheremetjew M."/>
            <person name="Finn R."/>
            <person name="Kale V."/>
            <person name="Holt S."/>
            <person name="Cochrane G."/>
            <person name="Meng A."/>
            <person name="Brown T."/>
            <person name="Cohen L."/>
        </authorList>
    </citation>
    <scope>NUCLEOTIDE SEQUENCE</scope>
    <source>
        <strain evidence="1">CCMP 769</strain>
    </source>
</reference>
<dbReference type="InterPro" id="IPR016024">
    <property type="entry name" value="ARM-type_fold"/>
</dbReference>
<accession>A0A7S3EF63</accession>
<dbReference type="EMBL" id="HBHW01023893">
    <property type="protein sequence ID" value="CAE0050369.1"/>
    <property type="molecule type" value="Transcribed_RNA"/>
</dbReference>
<dbReference type="EMBL" id="HBHW01023904">
    <property type="protein sequence ID" value="CAE0050379.1"/>
    <property type="molecule type" value="Transcribed_RNA"/>
</dbReference>
<dbReference type="Gene3D" id="1.25.10.10">
    <property type="entry name" value="Leucine-rich Repeat Variant"/>
    <property type="match status" value="1"/>
</dbReference>
<dbReference type="AlphaFoldDB" id="A0A7S3EF63"/>
<evidence type="ECO:0000313" key="1">
    <source>
        <dbReference type="EMBL" id="CAE0050369.1"/>
    </source>
</evidence>
<sequence>MSATEVSRGLILAEERRSTLLALIRLQSRGVEVSSVAVDIVRYCLETDSVRQNGIISMSLELLCVQPDHSAWELITKILSELLRNPDERVVSTVLDKASSLPPHVLKAFVLKAGSTIAKLGREGPKNVRYAAIKVICFVCLRMDSLMSSPSNLQKGYTPQTDAILEKDPDALKAALEAMMKVFQNSFTDYDERSSSEVLHTAVQIIQESQKSSNGESVMNRESVEENLFKNVKSIASRIQSLKSILSTRKQTSSLLELAGNRYPEPS</sequence>
<protein>
    <submittedName>
        <fullName evidence="1">Uncharacterized protein</fullName>
    </submittedName>
</protein>
<dbReference type="SUPFAM" id="SSF48371">
    <property type="entry name" value="ARM repeat"/>
    <property type="match status" value="1"/>
</dbReference>
<name>A0A7S3EF63_9RHOD</name>